<gene>
    <name evidence="4" type="ORF">PRI8871_00683</name>
</gene>
<evidence type="ECO:0000313" key="5">
    <source>
        <dbReference type="Proteomes" id="UP000244904"/>
    </source>
</evidence>
<dbReference type="PANTHER" id="PTHR30349:SF64">
    <property type="entry name" value="PROPHAGE INTEGRASE INTD-RELATED"/>
    <property type="match status" value="1"/>
</dbReference>
<dbReference type="Gene3D" id="1.10.443.10">
    <property type="entry name" value="Intergrase catalytic core"/>
    <property type="match status" value="1"/>
</dbReference>
<evidence type="ECO:0000259" key="3">
    <source>
        <dbReference type="PROSITE" id="PS51898"/>
    </source>
</evidence>
<sequence length="656" mass="73992">MLEAQFKDYTSSEQALICRDLVLDRMTRMAADAVSVEIDVETRIGVLEDDLLQIKQQIRSRDFSAANEEVRQCCERLQLPFNPDFHAEFARLVCTTLRQLLKLEIDALEESEDPLVKGWDLLQRHDIRVVDGQLPRFFTVSEALEIAIEGQTEEMKKKLRTTAGLVIAYAGDIPIDRLGDVTKQLMVWMSRLPKLHGKCHGNNRFLKEREMPKKQEEIDEADQEDASLYALYASRSDISDAQKRAELAELLTIRVTHTNLERHLDRLHQILRTAAENAGFNGKTKLMTYSALSKAIKADCERRKLENPLFLRVTQPKLRLRWAGGRIRKLLTSGVYSGCTSVNRLNPGRHIYRNSRYWVPLVLITMGCRPSEVLRLKRGDLIFRDEVFCLQLCWSADQEGKTVESTRIVPVPQILIDLGFVDWIKSFARPQDLLFPEVHTAKNTSPQGVFSKRMLSVRKKLGIANYNEDLYALRKSLSSALWDGGVDIETRQMIIGHVSDTIIGRHYTEANMKNLKDLLDRARHGIVVGFSKPHKHPVVADCTLVSGKPARPEILLDSSGHLGALRLIDEETGKTIVAVILKNVDLPAHPAWRGAKVLSSAVAAEAVADTIGRYQISLPDSDELKSALEHFMAMAATTSDYKPAEDDEDDVVDQAA</sequence>
<dbReference type="Pfam" id="PF00589">
    <property type="entry name" value="Phage_integrase"/>
    <property type="match status" value="1"/>
</dbReference>
<keyword evidence="5" id="KW-1185">Reference proteome</keyword>
<organism evidence="4 5">
    <name type="scientific">Pseudoprimorskyibacter insulae</name>
    <dbReference type="NCBI Taxonomy" id="1695997"/>
    <lineage>
        <taxon>Bacteria</taxon>
        <taxon>Pseudomonadati</taxon>
        <taxon>Pseudomonadota</taxon>
        <taxon>Alphaproteobacteria</taxon>
        <taxon>Rhodobacterales</taxon>
        <taxon>Paracoccaceae</taxon>
        <taxon>Pseudoprimorskyibacter</taxon>
    </lineage>
</organism>
<proteinExistence type="predicted"/>
<keyword evidence="2" id="KW-0233">DNA recombination</keyword>
<dbReference type="InterPro" id="IPR002104">
    <property type="entry name" value="Integrase_catalytic"/>
</dbReference>
<dbReference type="SUPFAM" id="SSF56349">
    <property type="entry name" value="DNA breaking-rejoining enzymes"/>
    <property type="match status" value="1"/>
</dbReference>
<dbReference type="PROSITE" id="PS51898">
    <property type="entry name" value="TYR_RECOMBINASE"/>
    <property type="match status" value="1"/>
</dbReference>
<keyword evidence="1" id="KW-0229">DNA integration</keyword>
<reference evidence="5" key="1">
    <citation type="submission" date="2018-03" db="EMBL/GenBank/DDBJ databases">
        <authorList>
            <person name="Rodrigo-Torres L."/>
            <person name="Arahal R. D."/>
            <person name="Lucena T."/>
        </authorList>
    </citation>
    <scope>NUCLEOTIDE SEQUENCE [LARGE SCALE GENOMIC DNA]</scope>
    <source>
        <strain evidence="5">CECT 8871</strain>
    </source>
</reference>
<dbReference type="GO" id="GO:0015074">
    <property type="term" value="P:DNA integration"/>
    <property type="evidence" value="ECO:0007669"/>
    <property type="project" value="UniProtKB-KW"/>
</dbReference>
<dbReference type="GO" id="GO:0003677">
    <property type="term" value="F:DNA binding"/>
    <property type="evidence" value="ECO:0007669"/>
    <property type="project" value="InterPro"/>
</dbReference>
<evidence type="ECO:0000313" key="4">
    <source>
        <dbReference type="EMBL" id="SPF78092.1"/>
    </source>
</evidence>
<evidence type="ECO:0000256" key="2">
    <source>
        <dbReference type="ARBA" id="ARBA00023172"/>
    </source>
</evidence>
<dbReference type="GO" id="GO:0006310">
    <property type="term" value="P:DNA recombination"/>
    <property type="evidence" value="ECO:0007669"/>
    <property type="project" value="UniProtKB-KW"/>
</dbReference>
<dbReference type="PANTHER" id="PTHR30349">
    <property type="entry name" value="PHAGE INTEGRASE-RELATED"/>
    <property type="match status" value="1"/>
</dbReference>
<evidence type="ECO:0000256" key="1">
    <source>
        <dbReference type="ARBA" id="ARBA00022908"/>
    </source>
</evidence>
<dbReference type="InterPro" id="IPR050090">
    <property type="entry name" value="Tyrosine_recombinase_XerCD"/>
</dbReference>
<dbReference type="Proteomes" id="UP000244904">
    <property type="component" value="Unassembled WGS sequence"/>
</dbReference>
<accession>A0A2R8APY1</accession>
<dbReference type="EMBL" id="OMOJ01000001">
    <property type="protein sequence ID" value="SPF78092.1"/>
    <property type="molecule type" value="Genomic_DNA"/>
</dbReference>
<feature type="domain" description="Tyr recombinase" evidence="3">
    <location>
        <begin position="326"/>
        <end position="520"/>
    </location>
</feature>
<dbReference type="AlphaFoldDB" id="A0A2R8APY1"/>
<name>A0A2R8APY1_9RHOB</name>
<protein>
    <recommendedName>
        <fullName evidence="3">Tyr recombinase domain-containing protein</fullName>
    </recommendedName>
</protein>
<dbReference type="InterPro" id="IPR011010">
    <property type="entry name" value="DNA_brk_join_enz"/>
</dbReference>
<dbReference type="InterPro" id="IPR013762">
    <property type="entry name" value="Integrase-like_cat_sf"/>
</dbReference>